<evidence type="ECO:0000313" key="2">
    <source>
        <dbReference type="EMBL" id="MEN5377334.1"/>
    </source>
</evidence>
<feature type="transmembrane region" description="Helical" evidence="1">
    <location>
        <begin position="156"/>
        <end position="179"/>
    </location>
</feature>
<name>A0ABV0BUV0_9SPHI</name>
<gene>
    <name evidence="2" type="ORF">ABE541_08695</name>
</gene>
<protein>
    <submittedName>
        <fullName evidence="2">Uncharacterized protein</fullName>
    </submittedName>
</protein>
<dbReference type="RefSeq" id="WP_346581118.1">
    <property type="nucleotide sequence ID" value="NZ_JBDJLH010000004.1"/>
</dbReference>
<sequence>MEETYYKSSGQAPIGGVLFTIVAGLCASVILAIVYIALQWFIPLVYFNFLITFGLAYGLFYVIDVLLKIGKVRNRMIALLLTLICTLVACYAQWCLFVSLMFNAEGTMGGDIWVKSSFNLDGFLYFLFHPTDTFSGIQELNAVGTFSLQKNVVSGWPLWILWGIEAATIIIYPMVLAFSGKTTEPFSERGNEWMRKRELEKQIAYIQDKQILEQNLQKKDFTSLQTYLQSDDLGATFATVTIYESDADNYQYISVVNHKLGTNKKGDIVDNKTNVLTYFKIPERSL</sequence>
<proteinExistence type="predicted"/>
<evidence type="ECO:0000256" key="1">
    <source>
        <dbReference type="SAM" id="Phobius"/>
    </source>
</evidence>
<dbReference type="Proteomes" id="UP001409291">
    <property type="component" value="Unassembled WGS sequence"/>
</dbReference>
<organism evidence="2 3">
    <name type="scientific">Sphingobacterium kitahiroshimense</name>
    <dbReference type="NCBI Taxonomy" id="470446"/>
    <lineage>
        <taxon>Bacteria</taxon>
        <taxon>Pseudomonadati</taxon>
        <taxon>Bacteroidota</taxon>
        <taxon>Sphingobacteriia</taxon>
        <taxon>Sphingobacteriales</taxon>
        <taxon>Sphingobacteriaceae</taxon>
        <taxon>Sphingobacterium</taxon>
    </lineage>
</organism>
<feature type="transmembrane region" description="Helical" evidence="1">
    <location>
        <begin position="12"/>
        <end position="38"/>
    </location>
</feature>
<comment type="caution">
    <text evidence="2">The sequence shown here is derived from an EMBL/GenBank/DDBJ whole genome shotgun (WGS) entry which is preliminary data.</text>
</comment>
<evidence type="ECO:0000313" key="3">
    <source>
        <dbReference type="Proteomes" id="UP001409291"/>
    </source>
</evidence>
<keyword evidence="1" id="KW-0472">Membrane</keyword>
<keyword evidence="1" id="KW-1133">Transmembrane helix</keyword>
<keyword evidence="3" id="KW-1185">Reference proteome</keyword>
<keyword evidence="1" id="KW-0812">Transmembrane</keyword>
<feature type="transmembrane region" description="Helical" evidence="1">
    <location>
        <begin position="79"/>
        <end position="102"/>
    </location>
</feature>
<dbReference type="EMBL" id="JBDJNQ010000003">
    <property type="protein sequence ID" value="MEN5377334.1"/>
    <property type="molecule type" value="Genomic_DNA"/>
</dbReference>
<reference evidence="2 3" key="1">
    <citation type="submission" date="2024-04" db="EMBL/GenBank/DDBJ databases">
        <title>WGS of bacteria from Torrens River.</title>
        <authorList>
            <person name="Wyrsch E.R."/>
            <person name="Drigo B."/>
        </authorList>
    </citation>
    <scope>NUCLEOTIDE SEQUENCE [LARGE SCALE GENOMIC DNA]</scope>
    <source>
        <strain evidence="2 3">TWI391</strain>
    </source>
</reference>
<feature type="transmembrane region" description="Helical" evidence="1">
    <location>
        <begin position="44"/>
        <end position="67"/>
    </location>
</feature>
<accession>A0ABV0BUV0</accession>